<dbReference type="GO" id="GO:0004315">
    <property type="term" value="F:3-oxoacyl-[acyl-carrier-protein] synthase activity"/>
    <property type="evidence" value="ECO:0007669"/>
    <property type="project" value="InterPro"/>
</dbReference>
<dbReference type="OrthoDB" id="9815506at2"/>
<dbReference type="SUPFAM" id="SSF53901">
    <property type="entry name" value="Thiolase-like"/>
    <property type="match status" value="1"/>
</dbReference>
<evidence type="ECO:0000313" key="5">
    <source>
        <dbReference type="EMBL" id="AUB83525.1"/>
    </source>
</evidence>
<evidence type="ECO:0008006" key="7">
    <source>
        <dbReference type="Google" id="ProtNLM"/>
    </source>
</evidence>
<protein>
    <recommendedName>
        <fullName evidence="7">3-oxoacyl-ACP synthase</fullName>
    </recommendedName>
</protein>
<dbReference type="Gene3D" id="3.40.47.10">
    <property type="match status" value="1"/>
</dbReference>
<dbReference type="Pfam" id="PF08541">
    <property type="entry name" value="ACP_syn_III_C"/>
    <property type="match status" value="1"/>
</dbReference>
<accession>A0A2K8UDD0</accession>
<keyword evidence="1" id="KW-0808">Transferase</keyword>
<dbReference type="GO" id="GO:0006633">
    <property type="term" value="P:fatty acid biosynthetic process"/>
    <property type="evidence" value="ECO:0007669"/>
    <property type="project" value="InterPro"/>
</dbReference>
<dbReference type="Proteomes" id="UP000232638">
    <property type="component" value="Chromosome"/>
</dbReference>
<gene>
    <name evidence="5" type="ORF">THSYN_22960</name>
</gene>
<dbReference type="EMBL" id="CP020370">
    <property type="protein sequence ID" value="AUB83525.1"/>
    <property type="molecule type" value="Genomic_DNA"/>
</dbReference>
<feature type="domain" description="Beta-ketoacyl-[acyl-carrier-protein] synthase III C-terminal" evidence="3">
    <location>
        <begin position="251"/>
        <end position="339"/>
    </location>
</feature>
<reference evidence="5 6" key="1">
    <citation type="submission" date="2017-03" db="EMBL/GenBank/DDBJ databases">
        <title>Complete genome sequence of Candidatus 'Thiodictyon syntrophicum' sp. nov. strain Cad16T, a photolithoautotroph purple sulfur bacterium isolated from an alpine meromictic lake.</title>
        <authorList>
            <person name="Luedin S.M."/>
            <person name="Pothier J.F."/>
            <person name="Danza F."/>
            <person name="Storelli N."/>
            <person name="Wittwer M."/>
            <person name="Tonolla M."/>
        </authorList>
    </citation>
    <scope>NUCLEOTIDE SEQUENCE [LARGE SCALE GENOMIC DNA]</scope>
    <source>
        <strain evidence="5 6">Cad16T</strain>
    </source>
</reference>
<keyword evidence="2" id="KW-0012">Acyltransferase</keyword>
<dbReference type="PANTHER" id="PTHR34069">
    <property type="entry name" value="3-OXOACYL-[ACYL-CARRIER-PROTEIN] SYNTHASE 3"/>
    <property type="match status" value="1"/>
</dbReference>
<sequence length="357" mass="38320">MSEATFQGVRIRGVAAAVPELVRTLADDAMVFDATEVEKISASTGVRQRHVGMTLTTADLCQAAAERLLAESGCARESIDAVIFISQTPDYRLPATSCCLQQRLGLSQQCAAFDVSLGCSGYLYGLWLASGMISCGAIRRALVLAGDTSLRICSPEDRSVALLFADGGTATIVERHDATAPSHFVLGTDGSGEPHLNIPAGGFRMRSSPEMFIRREFEGGNRRAATDLYMNGAEIFSFTLRVVPALVKKVLERAGLAAEGVDQFVFHQANKFMLDHLIKRMKLAPEKCLLGLENYGNTSSASIPLAMVTHLGERLRREELSLVLAGFGVGFSWGGASLRCGPMTVPALVLVPEPLRP</sequence>
<dbReference type="CDD" id="cd00830">
    <property type="entry name" value="KAS_III"/>
    <property type="match status" value="1"/>
</dbReference>
<dbReference type="KEGG" id="tsy:THSYN_22960"/>
<evidence type="ECO:0000256" key="2">
    <source>
        <dbReference type="ARBA" id="ARBA00023315"/>
    </source>
</evidence>
<dbReference type="InterPro" id="IPR013751">
    <property type="entry name" value="ACP_syn_III_N"/>
</dbReference>
<dbReference type="InterPro" id="IPR016039">
    <property type="entry name" value="Thiolase-like"/>
</dbReference>
<dbReference type="AlphaFoldDB" id="A0A2K8UDD0"/>
<proteinExistence type="predicted"/>
<evidence type="ECO:0000256" key="1">
    <source>
        <dbReference type="ARBA" id="ARBA00022679"/>
    </source>
</evidence>
<dbReference type="InterPro" id="IPR013747">
    <property type="entry name" value="ACP_syn_III_C"/>
</dbReference>
<dbReference type="RefSeq" id="WP_100921211.1">
    <property type="nucleotide sequence ID" value="NZ_CP020370.1"/>
</dbReference>
<dbReference type="Pfam" id="PF08545">
    <property type="entry name" value="ACP_syn_III"/>
    <property type="match status" value="1"/>
</dbReference>
<dbReference type="PANTHER" id="PTHR34069:SF2">
    <property type="entry name" value="BETA-KETOACYL-[ACYL-CARRIER-PROTEIN] SYNTHASE III"/>
    <property type="match status" value="1"/>
</dbReference>
<evidence type="ECO:0000259" key="4">
    <source>
        <dbReference type="Pfam" id="PF08545"/>
    </source>
</evidence>
<dbReference type="NCBIfam" id="NF006829">
    <property type="entry name" value="PRK09352.1"/>
    <property type="match status" value="1"/>
</dbReference>
<evidence type="ECO:0000259" key="3">
    <source>
        <dbReference type="Pfam" id="PF08541"/>
    </source>
</evidence>
<dbReference type="GO" id="GO:0044550">
    <property type="term" value="P:secondary metabolite biosynthetic process"/>
    <property type="evidence" value="ECO:0007669"/>
    <property type="project" value="TreeGrafter"/>
</dbReference>
<keyword evidence="6" id="KW-1185">Reference proteome</keyword>
<feature type="domain" description="Beta-ketoacyl-[acyl-carrier-protein] synthase III N-terminal" evidence="4">
    <location>
        <begin position="113"/>
        <end position="190"/>
    </location>
</feature>
<organism evidence="5 6">
    <name type="scientific">Candidatus Thiodictyon syntrophicum</name>
    <dbReference type="NCBI Taxonomy" id="1166950"/>
    <lineage>
        <taxon>Bacteria</taxon>
        <taxon>Pseudomonadati</taxon>
        <taxon>Pseudomonadota</taxon>
        <taxon>Gammaproteobacteria</taxon>
        <taxon>Chromatiales</taxon>
        <taxon>Chromatiaceae</taxon>
        <taxon>Thiodictyon</taxon>
    </lineage>
</organism>
<name>A0A2K8UDD0_9GAMM</name>
<evidence type="ECO:0000313" key="6">
    <source>
        <dbReference type="Proteomes" id="UP000232638"/>
    </source>
</evidence>